<dbReference type="RefSeq" id="WP_268006832.1">
    <property type="nucleotide sequence ID" value="NZ_BSUT01000001.1"/>
</dbReference>
<dbReference type="Proteomes" id="UP001164761">
    <property type="component" value="Chromosome"/>
</dbReference>
<dbReference type="EMBL" id="CP104067">
    <property type="protein sequence ID" value="WAH42954.1"/>
    <property type="molecule type" value="Genomic_DNA"/>
</dbReference>
<evidence type="ECO:0000313" key="1">
    <source>
        <dbReference type="EMBL" id="WAH42954.1"/>
    </source>
</evidence>
<reference evidence="1" key="1">
    <citation type="submission" date="2022-08" db="EMBL/GenBank/DDBJ databases">
        <title>Alicyclobacillus fastidiosus DSM 17978, complete genome.</title>
        <authorList>
            <person name="Wang Q."/>
            <person name="Cai R."/>
            <person name="Wang Z."/>
        </authorList>
    </citation>
    <scope>NUCLEOTIDE SEQUENCE</scope>
    <source>
        <strain evidence="1">DSM 17978</strain>
    </source>
</reference>
<organism evidence="1 2">
    <name type="scientific">Alicyclobacillus fastidiosus</name>
    <dbReference type="NCBI Taxonomy" id="392011"/>
    <lineage>
        <taxon>Bacteria</taxon>
        <taxon>Bacillati</taxon>
        <taxon>Bacillota</taxon>
        <taxon>Bacilli</taxon>
        <taxon>Bacillales</taxon>
        <taxon>Alicyclobacillaceae</taxon>
        <taxon>Alicyclobacillus</taxon>
    </lineage>
</organism>
<keyword evidence="2" id="KW-1185">Reference proteome</keyword>
<gene>
    <name evidence="1" type="ORF">NZD89_05920</name>
</gene>
<name>A0ABY6ZJA4_9BACL</name>
<sequence>MRENCSRRRELLKYVYDTHFVAHRRCLLVNPHNLSSSDFMHYMYLEDKEYIRICRAELWSIRILANGIDVLELNKPLQGNDD</sequence>
<proteinExistence type="predicted"/>
<protein>
    <submittedName>
        <fullName evidence="1">Uncharacterized protein</fullName>
    </submittedName>
</protein>
<accession>A0ABY6ZJA4</accession>
<evidence type="ECO:0000313" key="2">
    <source>
        <dbReference type="Proteomes" id="UP001164761"/>
    </source>
</evidence>